<keyword evidence="3" id="KW-1185">Reference proteome</keyword>
<dbReference type="GeneID" id="30996391"/>
<feature type="compositionally biased region" description="Low complexity" evidence="1">
    <location>
        <begin position="104"/>
        <end position="126"/>
    </location>
</feature>
<evidence type="ECO:0000313" key="2">
    <source>
        <dbReference type="EMBL" id="ODV65111.1"/>
    </source>
</evidence>
<feature type="compositionally biased region" description="Low complexity" evidence="1">
    <location>
        <begin position="68"/>
        <end position="77"/>
    </location>
</feature>
<evidence type="ECO:0000313" key="3">
    <source>
        <dbReference type="Proteomes" id="UP000095085"/>
    </source>
</evidence>
<dbReference type="OrthoDB" id="26523at2759"/>
<accession>A0A1E4RCZ0</accession>
<dbReference type="AlphaFoldDB" id="A0A1E4RCZ0"/>
<gene>
    <name evidence="2" type="ORF">HYPBUDRAFT_153993</name>
</gene>
<sequence>MIEFPELFESNLSNKKTSSLSSNLNRNSSNSVSPFPSMAAKSSSTSLLNPMMRKPSAPVPQAPHLRKNSSFNGNNNNVPITSPFNDISSVKQNTQINHNSNNMPNSGFKFPNNSSNPSNTINNNPSLKTKASRHSLKRINTKPSTALLTDSSPIISSPLSTVTPKSTIDSAISNNTLSLIDPINDTPVDFSVPFSTSNTGGGSLSSLYGGNYGLAKSLGRHINHGHKRSQGGLYSFVSLDIDEVEEEVENDQ</sequence>
<dbReference type="STRING" id="984485.A0A1E4RCZ0"/>
<name>A0A1E4RCZ0_9ASCO</name>
<proteinExistence type="predicted"/>
<feature type="compositionally biased region" description="Polar residues" evidence="1">
    <location>
        <begin position="78"/>
        <end position="103"/>
    </location>
</feature>
<feature type="compositionally biased region" description="Low complexity" evidence="1">
    <location>
        <begin position="13"/>
        <end position="33"/>
    </location>
</feature>
<protein>
    <submittedName>
        <fullName evidence="2">Uncharacterized protein</fullName>
    </submittedName>
</protein>
<reference evidence="3" key="1">
    <citation type="submission" date="2016-05" db="EMBL/GenBank/DDBJ databases">
        <title>Comparative genomics of biotechnologically important yeasts.</title>
        <authorList>
            <consortium name="DOE Joint Genome Institute"/>
            <person name="Riley R."/>
            <person name="Haridas S."/>
            <person name="Wolfe K.H."/>
            <person name="Lopes M.R."/>
            <person name="Hittinger C.T."/>
            <person name="Goker M."/>
            <person name="Salamov A."/>
            <person name="Wisecaver J."/>
            <person name="Long T.M."/>
            <person name="Aerts A.L."/>
            <person name="Barry K."/>
            <person name="Choi C."/>
            <person name="Clum A."/>
            <person name="Coughlan A.Y."/>
            <person name="Deshpande S."/>
            <person name="Douglass A.P."/>
            <person name="Hanson S.J."/>
            <person name="Klenk H.-P."/>
            <person name="Labutti K."/>
            <person name="Lapidus A."/>
            <person name="Lindquist E."/>
            <person name="Lipzen A."/>
            <person name="Meier-Kolthoff J.P."/>
            <person name="Ohm R.A."/>
            <person name="Otillar R.P."/>
            <person name="Pangilinan J."/>
            <person name="Peng Y."/>
            <person name="Rokas A."/>
            <person name="Rosa C.A."/>
            <person name="Scheuner C."/>
            <person name="Sibirny A.A."/>
            <person name="Slot J.C."/>
            <person name="Stielow J.B."/>
            <person name="Sun H."/>
            <person name="Kurtzman C.P."/>
            <person name="Blackwell M."/>
            <person name="Grigoriev I.V."/>
            <person name="Jeffries T.W."/>
        </authorList>
    </citation>
    <scope>NUCLEOTIDE SEQUENCE [LARGE SCALE GENOMIC DNA]</scope>
    <source>
        <strain evidence="3">NRRL Y-1933</strain>
    </source>
</reference>
<evidence type="ECO:0000256" key="1">
    <source>
        <dbReference type="SAM" id="MobiDB-lite"/>
    </source>
</evidence>
<dbReference type="EMBL" id="KV454545">
    <property type="protein sequence ID" value="ODV65111.1"/>
    <property type="molecule type" value="Genomic_DNA"/>
</dbReference>
<organism evidence="2 3">
    <name type="scientific">Hyphopichia burtonii NRRL Y-1933</name>
    <dbReference type="NCBI Taxonomy" id="984485"/>
    <lineage>
        <taxon>Eukaryota</taxon>
        <taxon>Fungi</taxon>
        <taxon>Dikarya</taxon>
        <taxon>Ascomycota</taxon>
        <taxon>Saccharomycotina</taxon>
        <taxon>Pichiomycetes</taxon>
        <taxon>Debaryomycetaceae</taxon>
        <taxon>Hyphopichia</taxon>
    </lineage>
</organism>
<dbReference type="Proteomes" id="UP000095085">
    <property type="component" value="Unassembled WGS sequence"/>
</dbReference>
<dbReference type="RefSeq" id="XP_020074178.1">
    <property type="nucleotide sequence ID" value="XM_020221842.1"/>
</dbReference>
<feature type="region of interest" description="Disordered" evidence="1">
    <location>
        <begin position="13"/>
        <end position="135"/>
    </location>
</feature>